<comment type="caution">
    <text evidence="8">The sequence shown here is derived from an EMBL/GenBank/DDBJ whole genome shotgun (WGS) entry which is preliminary data.</text>
</comment>
<dbReference type="PANTHER" id="PTHR31313">
    <property type="entry name" value="TY1 ENHANCER ACTIVATOR"/>
    <property type="match status" value="1"/>
</dbReference>
<evidence type="ECO:0000256" key="1">
    <source>
        <dbReference type="ARBA" id="ARBA00022723"/>
    </source>
</evidence>
<evidence type="ECO:0000313" key="9">
    <source>
        <dbReference type="Proteomes" id="UP001358417"/>
    </source>
</evidence>
<keyword evidence="6" id="KW-0539">Nucleus</keyword>
<dbReference type="GeneID" id="89972074"/>
<keyword evidence="2" id="KW-0862">Zinc</keyword>
<evidence type="ECO:0000256" key="4">
    <source>
        <dbReference type="ARBA" id="ARBA00023125"/>
    </source>
</evidence>
<feature type="domain" description="Xylanolytic transcriptional activator regulatory" evidence="7">
    <location>
        <begin position="248"/>
        <end position="325"/>
    </location>
</feature>
<dbReference type="PANTHER" id="PTHR31313:SF83">
    <property type="entry name" value="ZN(II)2CYS6 TRANSCRIPTION FACTOR (EUROFUNG)"/>
    <property type="match status" value="1"/>
</dbReference>
<sequence length="366" mass="40817">MRRPSNAYITGLEARIASLEKMLALATSGSDTSALDKRGNQERNWSVVDFTDVEPCSPLKETRCFEAPSEKTVDELVDALGCFTLGDTGELRFFGASSNFSIIHNHPLRVASSGDARKRGIAAARQMPGFFEPSDELRDHLLELYWQWQNSWQYIVARESFVLDLYVHKTGRFCTPLLLTAMLALASRYSSRPEVRTSPEDANTAGEMLTAQARTMLHHEYEAPTTSTVQAAGLLGLYWAALDREGLGFMYIGMASRMAMNLGLHSDCSAYISRGFITEEDVEARNIAFWGIYVLDKLYCVGMGRPAGIQEFNITTAKPKAQDRVLIGLTEEQLKISQPWATSHITINAMQMCEIFIITSEVVDQL</sequence>
<dbReference type="GO" id="GO:0003677">
    <property type="term" value="F:DNA binding"/>
    <property type="evidence" value="ECO:0007669"/>
    <property type="project" value="UniProtKB-KW"/>
</dbReference>
<gene>
    <name evidence="8" type="ORF">LTR84_003891</name>
</gene>
<evidence type="ECO:0000256" key="2">
    <source>
        <dbReference type="ARBA" id="ARBA00022833"/>
    </source>
</evidence>
<dbReference type="GO" id="GO:0008270">
    <property type="term" value="F:zinc ion binding"/>
    <property type="evidence" value="ECO:0007669"/>
    <property type="project" value="InterPro"/>
</dbReference>
<keyword evidence="5" id="KW-0804">Transcription</keyword>
<dbReference type="AlphaFoldDB" id="A0AAV9N793"/>
<dbReference type="EMBL" id="JAVRRD010000017">
    <property type="protein sequence ID" value="KAK5050609.1"/>
    <property type="molecule type" value="Genomic_DNA"/>
</dbReference>
<dbReference type="Pfam" id="PF04082">
    <property type="entry name" value="Fungal_trans"/>
    <property type="match status" value="1"/>
</dbReference>
<protein>
    <recommendedName>
        <fullName evidence="7">Xylanolytic transcriptional activator regulatory domain-containing protein</fullName>
    </recommendedName>
</protein>
<dbReference type="Proteomes" id="UP001358417">
    <property type="component" value="Unassembled WGS sequence"/>
</dbReference>
<dbReference type="InterPro" id="IPR007219">
    <property type="entry name" value="XnlR_reg_dom"/>
</dbReference>
<name>A0AAV9N793_9EURO</name>
<keyword evidence="9" id="KW-1185">Reference proteome</keyword>
<keyword evidence="1" id="KW-0479">Metal-binding</keyword>
<reference evidence="8 9" key="1">
    <citation type="submission" date="2023-08" db="EMBL/GenBank/DDBJ databases">
        <title>Black Yeasts Isolated from many extreme environments.</title>
        <authorList>
            <person name="Coleine C."/>
            <person name="Stajich J.E."/>
            <person name="Selbmann L."/>
        </authorList>
    </citation>
    <scope>NUCLEOTIDE SEQUENCE [LARGE SCALE GENOMIC DNA]</scope>
    <source>
        <strain evidence="8 9">CCFEE 5792</strain>
    </source>
</reference>
<accession>A0AAV9N793</accession>
<evidence type="ECO:0000313" key="8">
    <source>
        <dbReference type="EMBL" id="KAK5050609.1"/>
    </source>
</evidence>
<keyword evidence="4" id="KW-0238">DNA-binding</keyword>
<organism evidence="8 9">
    <name type="scientific">Exophiala bonariae</name>
    <dbReference type="NCBI Taxonomy" id="1690606"/>
    <lineage>
        <taxon>Eukaryota</taxon>
        <taxon>Fungi</taxon>
        <taxon>Dikarya</taxon>
        <taxon>Ascomycota</taxon>
        <taxon>Pezizomycotina</taxon>
        <taxon>Eurotiomycetes</taxon>
        <taxon>Chaetothyriomycetidae</taxon>
        <taxon>Chaetothyriales</taxon>
        <taxon>Herpotrichiellaceae</taxon>
        <taxon>Exophiala</taxon>
    </lineage>
</organism>
<evidence type="ECO:0000259" key="7">
    <source>
        <dbReference type="SMART" id="SM00906"/>
    </source>
</evidence>
<keyword evidence="3" id="KW-0805">Transcription regulation</keyword>
<dbReference type="SMART" id="SM00906">
    <property type="entry name" value="Fungal_trans"/>
    <property type="match status" value="1"/>
</dbReference>
<evidence type="ECO:0000256" key="6">
    <source>
        <dbReference type="ARBA" id="ARBA00023242"/>
    </source>
</evidence>
<evidence type="ECO:0000256" key="3">
    <source>
        <dbReference type="ARBA" id="ARBA00023015"/>
    </source>
</evidence>
<dbReference type="RefSeq" id="XP_064705195.1">
    <property type="nucleotide sequence ID" value="XM_064847474.1"/>
</dbReference>
<dbReference type="InterPro" id="IPR051615">
    <property type="entry name" value="Transcr_Regulatory_Elem"/>
</dbReference>
<dbReference type="CDD" id="cd12148">
    <property type="entry name" value="fungal_TF_MHR"/>
    <property type="match status" value="1"/>
</dbReference>
<dbReference type="GO" id="GO:0006351">
    <property type="term" value="P:DNA-templated transcription"/>
    <property type="evidence" value="ECO:0007669"/>
    <property type="project" value="InterPro"/>
</dbReference>
<proteinExistence type="predicted"/>
<evidence type="ECO:0000256" key="5">
    <source>
        <dbReference type="ARBA" id="ARBA00023163"/>
    </source>
</evidence>